<protein>
    <submittedName>
        <fullName evidence="14">Ionotropic receptor 21a-like 10</fullName>
    </submittedName>
</protein>
<dbReference type="EMBL" id="JAHLQT010027705">
    <property type="protein sequence ID" value="KAG7162362.1"/>
    <property type="molecule type" value="Genomic_DNA"/>
</dbReference>
<evidence type="ECO:0000256" key="5">
    <source>
        <dbReference type="ARBA" id="ARBA00022989"/>
    </source>
</evidence>
<name>A0A8J5JPS1_HOMAM</name>
<evidence type="ECO:0000256" key="8">
    <source>
        <dbReference type="ARBA" id="ARBA00023170"/>
    </source>
</evidence>
<dbReference type="InterPro" id="IPR052192">
    <property type="entry name" value="Insect_Ionotropic_Sensory_Rcpt"/>
</dbReference>
<dbReference type="InterPro" id="IPR019594">
    <property type="entry name" value="Glu/Gly-bd"/>
</dbReference>
<evidence type="ECO:0000256" key="7">
    <source>
        <dbReference type="ARBA" id="ARBA00023136"/>
    </source>
</evidence>
<evidence type="ECO:0000256" key="6">
    <source>
        <dbReference type="ARBA" id="ARBA00023065"/>
    </source>
</evidence>
<keyword evidence="8 14" id="KW-0675">Receptor</keyword>
<keyword evidence="10" id="KW-1071">Ligand-gated ion channel</keyword>
<proteinExistence type="predicted"/>
<evidence type="ECO:0000256" key="12">
    <source>
        <dbReference type="SAM" id="Phobius"/>
    </source>
</evidence>
<dbReference type="GO" id="GO:0005886">
    <property type="term" value="C:plasma membrane"/>
    <property type="evidence" value="ECO:0007669"/>
    <property type="project" value="UniProtKB-SubCell"/>
</dbReference>
<dbReference type="PANTHER" id="PTHR42643:SF30">
    <property type="entry name" value="IONOTROPIC RECEPTOR 40A-RELATED"/>
    <property type="match status" value="1"/>
</dbReference>
<keyword evidence="5 12" id="KW-1133">Transmembrane helix</keyword>
<evidence type="ECO:0000256" key="2">
    <source>
        <dbReference type="ARBA" id="ARBA00022448"/>
    </source>
</evidence>
<comment type="subcellular location">
    <subcellularLocation>
        <location evidence="1">Cell membrane</location>
        <topology evidence="1">Multi-pass membrane protein</topology>
    </subcellularLocation>
</comment>
<dbReference type="SUPFAM" id="SSF53850">
    <property type="entry name" value="Periplasmic binding protein-like II"/>
    <property type="match status" value="1"/>
</dbReference>
<evidence type="ECO:0000313" key="15">
    <source>
        <dbReference type="Proteomes" id="UP000747542"/>
    </source>
</evidence>
<keyword evidence="11" id="KW-0407">Ion channel</keyword>
<keyword evidence="15" id="KW-1185">Reference proteome</keyword>
<dbReference type="GO" id="GO:0015276">
    <property type="term" value="F:ligand-gated monoatomic ion channel activity"/>
    <property type="evidence" value="ECO:0007669"/>
    <property type="project" value="InterPro"/>
</dbReference>
<dbReference type="Gene3D" id="3.40.190.10">
    <property type="entry name" value="Periplasmic binding protein-like II"/>
    <property type="match status" value="1"/>
</dbReference>
<evidence type="ECO:0000259" key="13">
    <source>
        <dbReference type="SMART" id="SM00918"/>
    </source>
</evidence>
<evidence type="ECO:0000256" key="1">
    <source>
        <dbReference type="ARBA" id="ARBA00004651"/>
    </source>
</evidence>
<sequence>MGHKFKIVAVSYFPYIDYKRNSDKPGSEVTLKDSLDARLLEAFASVLNFTFQIHEEPNRSWGLENNGIFSGMMGQLQREETDFCTESAPTPERLKAVEYARGYPSDIMIVTSLKPTLLPQYLSLVRPFAGDLWIALLVGVVAWSVIMWVLQRAWWWVAGGSGVKFNTALLYGWGALLEQPPADPSINISGQGFSVTPKEMWTPPTFAGNSFGTAGKHPPVLPDTGTTPLSWRDQNLCSQFRIGQGEASSLGGSGGPSWVAPGAQSVPGEAVLVPSGPPPSPSLARCLARTDPSPLSTSYGSISLGQETFHGAAGEEGLYTSSIALSRPS</sequence>
<organism evidence="14 15">
    <name type="scientific">Homarus americanus</name>
    <name type="common">American lobster</name>
    <dbReference type="NCBI Taxonomy" id="6706"/>
    <lineage>
        <taxon>Eukaryota</taxon>
        <taxon>Metazoa</taxon>
        <taxon>Ecdysozoa</taxon>
        <taxon>Arthropoda</taxon>
        <taxon>Crustacea</taxon>
        <taxon>Multicrustacea</taxon>
        <taxon>Malacostraca</taxon>
        <taxon>Eumalacostraca</taxon>
        <taxon>Eucarida</taxon>
        <taxon>Decapoda</taxon>
        <taxon>Pleocyemata</taxon>
        <taxon>Astacidea</taxon>
        <taxon>Nephropoidea</taxon>
        <taxon>Nephropidae</taxon>
        <taxon>Homarus</taxon>
    </lineage>
</organism>
<evidence type="ECO:0000256" key="11">
    <source>
        <dbReference type="ARBA" id="ARBA00023303"/>
    </source>
</evidence>
<keyword evidence="7 12" id="KW-0472">Membrane</keyword>
<evidence type="ECO:0000313" key="14">
    <source>
        <dbReference type="EMBL" id="KAG7162362.1"/>
    </source>
</evidence>
<gene>
    <name evidence="14" type="primary">Ir21a-L10</name>
    <name evidence="14" type="ORF">Hamer_G007880</name>
</gene>
<keyword evidence="6" id="KW-0406">Ion transport</keyword>
<evidence type="ECO:0000256" key="4">
    <source>
        <dbReference type="ARBA" id="ARBA00022692"/>
    </source>
</evidence>
<keyword evidence="4 12" id="KW-0812">Transmembrane</keyword>
<evidence type="ECO:0000256" key="3">
    <source>
        <dbReference type="ARBA" id="ARBA00022475"/>
    </source>
</evidence>
<evidence type="ECO:0000256" key="10">
    <source>
        <dbReference type="ARBA" id="ARBA00023286"/>
    </source>
</evidence>
<dbReference type="Proteomes" id="UP000747542">
    <property type="component" value="Unassembled WGS sequence"/>
</dbReference>
<keyword evidence="2" id="KW-0813">Transport</keyword>
<feature type="transmembrane region" description="Helical" evidence="12">
    <location>
        <begin position="132"/>
        <end position="150"/>
    </location>
</feature>
<comment type="caution">
    <text evidence="14">The sequence shown here is derived from an EMBL/GenBank/DDBJ whole genome shotgun (WGS) entry which is preliminary data.</text>
</comment>
<keyword evidence="9" id="KW-0325">Glycoprotein</keyword>
<accession>A0A8J5JPS1</accession>
<feature type="domain" description="Ionotropic glutamate receptor L-glutamate and glycine-binding" evidence="13">
    <location>
        <begin position="14"/>
        <end position="78"/>
    </location>
</feature>
<dbReference type="SMART" id="SM00918">
    <property type="entry name" value="Lig_chan-Glu_bd"/>
    <property type="match status" value="1"/>
</dbReference>
<keyword evidence="3" id="KW-1003">Cell membrane</keyword>
<dbReference type="AlphaFoldDB" id="A0A8J5JPS1"/>
<evidence type="ECO:0000256" key="9">
    <source>
        <dbReference type="ARBA" id="ARBA00023180"/>
    </source>
</evidence>
<reference evidence="14" key="1">
    <citation type="journal article" date="2021" name="Sci. Adv.">
        <title>The American lobster genome reveals insights on longevity, neural, and immune adaptations.</title>
        <authorList>
            <person name="Polinski J.M."/>
            <person name="Zimin A.V."/>
            <person name="Clark K.F."/>
            <person name="Kohn A.B."/>
            <person name="Sadowski N."/>
            <person name="Timp W."/>
            <person name="Ptitsyn A."/>
            <person name="Khanna P."/>
            <person name="Romanova D.Y."/>
            <person name="Williams P."/>
            <person name="Greenwood S.J."/>
            <person name="Moroz L.L."/>
            <person name="Walt D.R."/>
            <person name="Bodnar A.G."/>
        </authorList>
    </citation>
    <scope>NUCLEOTIDE SEQUENCE</scope>
    <source>
        <strain evidence="14">GMGI-L3</strain>
    </source>
</reference>
<dbReference type="PANTHER" id="PTHR42643">
    <property type="entry name" value="IONOTROPIC RECEPTOR 20A-RELATED"/>
    <property type="match status" value="1"/>
</dbReference>
<feature type="non-terminal residue" evidence="14">
    <location>
        <position position="329"/>
    </location>
</feature>